<keyword evidence="3" id="KW-1185">Reference proteome</keyword>
<dbReference type="EMBL" id="BAAASE010000002">
    <property type="protein sequence ID" value="GAA2389258.1"/>
    <property type="molecule type" value="Genomic_DNA"/>
</dbReference>
<comment type="caution">
    <text evidence="2">The sequence shown here is derived from an EMBL/GenBank/DDBJ whole genome shotgun (WGS) entry which is preliminary data.</text>
</comment>
<evidence type="ECO:0000256" key="1">
    <source>
        <dbReference type="SAM" id="MobiDB-lite"/>
    </source>
</evidence>
<protein>
    <submittedName>
        <fullName evidence="2">Uncharacterized protein</fullName>
    </submittedName>
</protein>
<evidence type="ECO:0000313" key="2">
    <source>
        <dbReference type="EMBL" id="GAA2389258.1"/>
    </source>
</evidence>
<dbReference type="Proteomes" id="UP001499986">
    <property type="component" value="Unassembled WGS sequence"/>
</dbReference>
<proteinExistence type="predicted"/>
<evidence type="ECO:0000313" key="3">
    <source>
        <dbReference type="Proteomes" id="UP001499986"/>
    </source>
</evidence>
<reference evidence="3" key="1">
    <citation type="journal article" date="2019" name="Int. J. Syst. Evol. Microbiol.">
        <title>The Global Catalogue of Microorganisms (GCM) 10K type strain sequencing project: providing services to taxonomists for standard genome sequencing and annotation.</title>
        <authorList>
            <consortium name="The Broad Institute Genomics Platform"/>
            <consortium name="The Broad Institute Genome Sequencing Center for Infectious Disease"/>
            <person name="Wu L."/>
            <person name="Ma J."/>
        </authorList>
    </citation>
    <scope>NUCLEOTIDE SEQUENCE [LARGE SCALE GENOMIC DNA]</scope>
    <source>
        <strain evidence="3">JCM 4358</strain>
    </source>
</reference>
<feature type="region of interest" description="Disordered" evidence="1">
    <location>
        <begin position="24"/>
        <end position="73"/>
    </location>
</feature>
<sequence length="208" mass="21216">MAQRGDAAGELALRQVAFCADDFAGGTRTPPRQGPARADQIAEAGRPGPGGPGIAEGPSLLIADPTGTGKTPQAYGAIRTLLTRGVRLRRESNHLRRPACAPAPSHVMDVVLGQVGRVPGNGPVVGVIMEDSEAVMGRGGGDDEVHSGAAAMLSSLSHTVLRRANQSAPRSSEECVTNIRGPRPSIGSAVNGTAYPPVARLGTYLGSG</sequence>
<gene>
    <name evidence="2" type="ORF">GCM10010255_17030</name>
</gene>
<organism evidence="2 3">
    <name type="scientific">Streptomyces coeruleofuscus</name>
    <dbReference type="NCBI Taxonomy" id="66879"/>
    <lineage>
        <taxon>Bacteria</taxon>
        <taxon>Bacillati</taxon>
        <taxon>Actinomycetota</taxon>
        <taxon>Actinomycetes</taxon>
        <taxon>Kitasatosporales</taxon>
        <taxon>Streptomycetaceae</taxon>
        <taxon>Streptomyces</taxon>
    </lineage>
</organism>
<accession>A0ABP5UY69</accession>
<name>A0ABP5UY69_9ACTN</name>